<name>A0ABR4I9L6_9EURO</name>
<accession>A0ABR4I9L6</accession>
<reference evidence="1 2" key="1">
    <citation type="submission" date="2024-07" db="EMBL/GenBank/DDBJ databases">
        <title>Section-level genome sequencing and comparative genomics of Aspergillus sections Usti and Cavernicolus.</title>
        <authorList>
            <consortium name="Lawrence Berkeley National Laboratory"/>
            <person name="Nybo J.L."/>
            <person name="Vesth T.C."/>
            <person name="Theobald S."/>
            <person name="Frisvad J.C."/>
            <person name="Larsen T.O."/>
            <person name="Kjaerboelling I."/>
            <person name="Rothschild-Mancinelli K."/>
            <person name="Lyhne E.K."/>
            <person name="Kogle M.E."/>
            <person name="Barry K."/>
            <person name="Clum A."/>
            <person name="Na H."/>
            <person name="Ledsgaard L."/>
            <person name="Lin J."/>
            <person name="Lipzen A."/>
            <person name="Kuo A."/>
            <person name="Riley R."/>
            <person name="Mondo S."/>
            <person name="LaButti K."/>
            <person name="Haridas S."/>
            <person name="Pangalinan J."/>
            <person name="Salamov A.A."/>
            <person name="Simmons B.A."/>
            <person name="Magnuson J.K."/>
            <person name="Chen J."/>
            <person name="Drula E."/>
            <person name="Henrissat B."/>
            <person name="Wiebenga A."/>
            <person name="Lubbers R.J."/>
            <person name="Gomes A.C."/>
            <person name="Makela M.R."/>
            <person name="Stajich J."/>
            <person name="Grigoriev I.V."/>
            <person name="Mortensen U.H."/>
            <person name="De vries R.P."/>
            <person name="Baker S.E."/>
            <person name="Andersen M.R."/>
        </authorList>
    </citation>
    <scope>NUCLEOTIDE SEQUENCE [LARGE SCALE GENOMIC DNA]</scope>
    <source>
        <strain evidence="1 2">CBS 600.67</strain>
    </source>
</reference>
<protein>
    <submittedName>
        <fullName evidence="1">Uncharacterized protein</fullName>
    </submittedName>
</protein>
<sequence>MPSLRKTNPELFGTVFTGPLKLNPKNAIRLVADLSRYFDKAGCKTYEISTGLRVDEGAWRACVRFLEPKSSGWGWKRSMKQKVEIYIANVDEFEIGGPRDLEYLGPWSTDVANGMWKWFTRIIVYKGIPLVTHRNGHVNWEDWKAYDTLSTCDRRGLDGLLVKLGG</sequence>
<dbReference type="EMBL" id="JBFXLS010000051">
    <property type="protein sequence ID" value="KAL2823543.1"/>
    <property type="molecule type" value="Genomic_DNA"/>
</dbReference>
<proteinExistence type="predicted"/>
<organism evidence="1 2">
    <name type="scientific">Aspergillus cavernicola</name>
    <dbReference type="NCBI Taxonomy" id="176166"/>
    <lineage>
        <taxon>Eukaryota</taxon>
        <taxon>Fungi</taxon>
        <taxon>Dikarya</taxon>
        <taxon>Ascomycota</taxon>
        <taxon>Pezizomycotina</taxon>
        <taxon>Eurotiomycetes</taxon>
        <taxon>Eurotiomycetidae</taxon>
        <taxon>Eurotiales</taxon>
        <taxon>Aspergillaceae</taxon>
        <taxon>Aspergillus</taxon>
        <taxon>Aspergillus subgen. Nidulantes</taxon>
    </lineage>
</organism>
<comment type="caution">
    <text evidence="1">The sequence shown here is derived from an EMBL/GenBank/DDBJ whole genome shotgun (WGS) entry which is preliminary data.</text>
</comment>
<gene>
    <name evidence="1" type="ORF">BDW59DRAFT_163121</name>
</gene>
<keyword evidence="2" id="KW-1185">Reference proteome</keyword>
<evidence type="ECO:0000313" key="2">
    <source>
        <dbReference type="Proteomes" id="UP001610335"/>
    </source>
</evidence>
<evidence type="ECO:0000313" key="1">
    <source>
        <dbReference type="EMBL" id="KAL2823543.1"/>
    </source>
</evidence>
<dbReference type="Proteomes" id="UP001610335">
    <property type="component" value="Unassembled WGS sequence"/>
</dbReference>